<evidence type="ECO:0000313" key="2">
    <source>
        <dbReference type="Proteomes" id="UP001054945"/>
    </source>
</evidence>
<comment type="caution">
    <text evidence="1">The sequence shown here is derived from an EMBL/GenBank/DDBJ whole genome shotgun (WGS) entry which is preliminary data.</text>
</comment>
<keyword evidence="2" id="KW-1185">Reference proteome</keyword>
<proteinExistence type="predicted"/>
<dbReference type="Proteomes" id="UP001054945">
    <property type="component" value="Unassembled WGS sequence"/>
</dbReference>
<organism evidence="1 2">
    <name type="scientific">Caerostris extrusa</name>
    <name type="common">Bark spider</name>
    <name type="synonym">Caerostris bankana</name>
    <dbReference type="NCBI Taxonomy" id="172846"/>
    <lineage>
        <taxon>Eukaryota</taxon>
        <taxon>Metazoa</taxon>
        <taxon>Ecdysozoa</taxon>
        <taxon>Arthropoda</taxon>
        <taxon>Chelicerata</taxon>
        <taxon>Arachnida</taxon>
        <taxon>Araneae</taxon>
        <taxon>Araneomorphae</taxon>
        <taxon>Entelegynae</taxon>
        <taxon>Araneoidea</taxon>
        <taxon>Araneidae</taxon>
        <taxon>Caerostris</taxon>
    </lineage>
</organism>
<reference evidence="1 2" key="1">
    <citation type="submission" date="2021-06" db="EMBL/GenBank/DDBJ databases">
        <title>Caerostris extrusa draft genome.</title>
        <authorList>
            <person name="Kono N."/>
            <person name="Arakawa K."/>
        </authorList>
    </citation>
    <scope>NUCLEOTIDE SEQUENCE [LARGE SCALE GENOMIC DNA]</scope>
</reference>
<protein>
    <submittedName>
        <fullName evidence="1">Uncharacterized protein</fullName>
    </submittedName>
</protein>
<dbReference type="EMBL" id="BPLR01002418">
    <property type="protein sequence ID" value="GIX73492.1"/>
    <property type="molecule type" value="Genomic_DNA"/>
</dbReference>
<gene>
    <name evidence="1" type="ORF">CEXT_379821</name>
</gene>
<sequence>EEDFGKRSIPKEQVFDYVNKDYSSIAVTQVPGPYLWWHSSEAI</sequence>
<accession>A0AAV4MLT5</accession>
<feature type="non-terminal residue" evidence="1">
    <location>
        <position position="1"/>
    </location>
</feature>
<name>A0AAV4MLT5_CAEEX</name>
<dbReference type="AlphaFoldDB" id="A0AAV4MLT5"/>
<evidence type="ECO:0000313" key="1">
    <source>
        <dbReference type="EMBL" id="GIX73492.1"/>
    </source>
</evidence>